<proteinExistence type="predicted"/>
<evidence type="ECO:0000256" key="1">
    <source>
        <dbReference type="SAM" id="Phobius"/>
    </source>
</evidence>
<sequence>MPRATLVRQRLLALFLAGLLLLSSPLVGQFEALDRLLGIPALLIYLFLAWAAIIGLAAWILSRARDRH</sequence>
<accession>A0ABW4Y9C4</accession>
<dbReference type="RefSeq" id="WP_386027045.1">
    <property type="nucleotide sequence ID" value="NZ_JBHUHX010000032.1"/>
</dbReference>
<keyword evidence="1" id="KW-0472">Membrane</keyword>
<gene>
    <name evidence="2" type="ORF">ACFSJC_12225</name>
</gene>
<name>A0ABW4Y9C4_9GAMM</name>
<evidence type="ECO:0008006" key="4">
    <source>
        <dbReference type="Google" id="ProtNLM"/>
    </source>
</evidence>
<reference evidence="3" key="1">
    <citation type="journal article" date="2019" name="Int. J. Syst. Evol. Microbiol.">
        <title>The Global Catalogue of Microorganisms (GCM) 10K type strain sequencing project: providing services to taxonomists for standard genome sequencing and annotation.</title>
        <authorList>
            <consortium name="The Broad Institute Genomics Platform"/>
            <consortium name="The Broad Institute Genome Sequencing Center for Infectious Disease"/>
            <person name="Wu L."/>
            <person name="Ma J."/>
        </authorList>
    </citation>
    <scope>NUCLEOTIDE SEQUENCE [LARGE SCALE GENOMIC DNA]</scope>
    <source>
        <strain evidence="3">KACC 12597</strain>
    </source>
</reference>
<keyword evidence="1" id="KW-0812">Transmembrane</keyword>
<keyword evidence="1" id="KW-1133">Transmembrane helix</keyword>
<protein>
    <recommendedName>
        <fullName evidence="4">DUF1049 domain-containing protein</fullName>
    </recommendedName>
</protein>
<dbReference type="EMBL" id="JBHUHX010000032">
    <property type="protein sequence ID" value="MFD2112608.1"/>
    <property type="molecule type" value="Genomic_DNA"/>
</dbReference>
<comment type="caution">
    <text evidence="2">The sequence shown here is derived from an EMBL/GenBank/DDBJ whole genome shotgun (WGS) entry which is preliminary data.</text>
</comment>
<keyword evidence="3" id="KW-1185">Reference proteome</keyword>
<evidence type="ECO:0000313" key="2">
    <source>
        <dbReference type="EMBL" id="MFD2112608.1"/>
    </source>
</evidence>
<dbReference type="Proteomes" id="UP001597337">
    <property type="component" value="Unassembled WGS sequence"/>
</dbReference>
<evidence type="ECO:0000313" key="3">
    <source>
        <dbReference type="Proteomes" id="UP001597337"/>
    </source>
</evidence>
<feature type="transmembrane region" description="Helical" evidence="1">
    <location>
        <begin position="38"/>
        <end position="61"/>
    </location>
</feature>
<organism evidence="2 3">
    <name type="scientific">Thiorhodococcus fuscus</name>
    <dbReference type="NCBI Taxonomy" id="527200"/>
    <lineage>
        <taxon>Bacteria</taxon>
        <taxon>Pseudomonadati</taxon>
        <taxon>Pseudomonadota</taxon>
        <taxon>Gammaproteobacteria</taxon>
        <taxon>Chromatiales</taxon>
        <taxon>Chromatiaceae</taxon>
        <taxon>Thiorhodococcus</taxon>
    </lineage>
</organism>